<dbReference type="HOGENOM" id="CLU_787553_0_0_1"/>
<protein>
    <submittedName>
        <fullName evidence="3">Uncharacterized protein</fullName>
    </submittedName>
</protein>
<feature type="region of interest" description="Disordered" evidence="1">
    <location>
        <begin position="116"/>
        <end position="171"/>
    </location>
</feature>
<evidence type="ECO:0000313" key="4">
    <source>
        <dbReference type="Proteomes" id="UP000019484"/>
    </source>
</evidence>
<dbReference type="EMBL" id="AMWN01000001">
    <property type="protein sequence ID" value="EXJ95610.1"/>
    <property type="molecule type" value="Genomic_DNA"/>
</dbReference>
<feature type="compositionally biased region" description="Low complexity" evidence="1">
    <location>
        <begin position="116"/>
        <end position="152"/>
    </location>
</feature>
<evidence type="ECO:0000313" key="3">
    <source>
        <dbReference type="EMBL" id="EXJ95610.1"/>
    </source>
</evidence>
<feature type="chain" id="PRO_5004934037" evidence="2">
    <location>
        <begin position="20"/>
        <end position="344"/>
    </location>
</feature>
<keyword evidence="2" id="KW-0732">Signal</keyword>
<comment type="caution">
    <text evidence="3">The sequence shown here is derived from an EMBL/GenBank/DDBJ whole genome shotgun (WGS) entry which is preliminary data.</text>
</comment>
<keyword evidence="4" id="KW-1185">Reference proteome</keyword>
<accession>W9Z0Y2</accession>
<reference evidence="3 4" key="1">
    <citation type="submission" date="2013-03" db="EMBL/GenBank/DDBJ databases">
        <title>The Genome Sequence of Capronia coronata CBS 617.96.</title>
        <authorList>
            <consortium name="The Broad Institute Genomics Platform"/>
            <person name="Cuomo C."/>
            <person name="de Hoog S."/>
            <person name="Gorbushina A."/>
            <person name="Walker B."/>
            <person name="Young S.K."/>
            <person name="Zeng Q."/>
            <person name="Gargeya S."/>
            <person name="Fitzgerald M."/>
            <person name="Haas B."/>
            <person name="Abouelleil A."/>
            <person name="Allen A.W."/>
            <person name="Alvarado L."/>
            <person name="Arachchi H.M."/>
            <person name="Berlin A.M."/>
            <person name="Chapman S.B."/>
            <person name="Gainer-Dewar J."/>
            <person name="Goldberg J."/>
            <person name="Griggs A."/>
            <person name="Gujja S."/>
            <person name="Hansen M."/>
            <person name="Howarth C."/>
            <person name="Imamovic A."/>
            <person name="Ireland A."/>
            <person name="Larimer J."/>
            <person name="McCowan C."/>
            <person name="Murphy C."/>
            <person name="Pearson M."/>
            <person name="Poon T.W."/>
            <person name="Priest M."/>
            <person name="Roberts A."/>
            <person name="Saif S."/>
            <person name="Shea T."/>
            <person name="Sisk P."/>
            <person name="Sykes S."/>
            <person name="Wortman J."/>
            <person name="Nusbaum C."/>
            <person name="Birren B."/>
        </authorList>
    </citation>
    <scope>NUCLEOTIDE SEQUENCE [LARGE SCALE GENOMIC DNA]</scope>
    <source>
        <strain evidence="3 4">CBS 617.96</strain>
    </source>
</reference>
<dbReference type="AlphaFoldDB" id="W9Z0Y2"/>
<gene>
    <name evidence="3" type="ORF">A1O1_00732</name>
</gene>
<organism evidence="3 4">
    <name type="scientific">Capronia coronata CBS 617.96</name>
    <dbReference type="NCBI Taxonomy" id="1182541"/>
    <lineage>
        <taxon>Eukaryota</taxon>
        <taxon>Fungi</taxon>
        <taxon>Dikarya</taxon>
        <taxon>Ascomycota</taxon>
        <taxon>Pezizomycotina</taxon>
        <taxon>Eurotiomycetes</taxon>
        <taxon>Chaetothyriomycetidae</taxon>
        <taxon>Chaetothyriales</taxon>
        <taxon>Herpotrichiellaceae</taxon>
        <taxon>Capronia</taxon>
    </lineage>
</organism>
<dbReference type="eggNOG" id="KOG1216">
    <property type="taxonomic scope" value="Eukaryota"/>
</dbReference>
<dbReference type="STRING" id="1182541.W9Z0Y2"/>
<feature type="region of interest" description="Disordered" evidence="1">
    <location>
        <begin position="270"/>
        <end position="289"/>
    </location>
</feature>
<proteinExistence type="predicted"/>
<evidence type="ECO:0000256" key="1">
    <source>
        <dbReference type="SAM" id="MobiDB-lite"/>
    </source>
</evidence>
<name>W9Z0Y2_9EURO</name>
<feature type="signal peptide" evidence="2">
    <location>
        <begin position="1"/>
        <end position="19"/>
    </location>
</feature>
<sequence>MHLMVPQFLLLILSTAVWAGPIHMRSNVIRRRDEPQKRYVINDLLTVTKGFPRKRQAPTQAVTGIDALATPTRKGTEDGSVPAVGVGGDNTSLLSFLTFSQTQSVTTVAAAAPAAAETSTTDGSAASDTPSVAAGDTTGDSTAATGTGTGTAIQPDAAEPQVQPQTTSTTTVQVQTTVVATFIVTAETTAPATDSPAQGAAPSATGPGQQVEQQPSATVAVVFVTAEPTFTGPTAGFTTLSPDASANPGSTMAESSTTAQAVALTAAVDGGATGVSTPNESRPTTVTTASPFPDTDTVSTAATATVTATSTTTVDGVAVVPVTPSPVQGQITVTETVTMTVTAR</sequence>
<dbReference type="GeneID" id="19155638"/>
<feature type="compositionally biased region" description="Low complexity" evidence="1">
    <location>
        <begin position="161"/>
        <end position="171"/>
    </location>
</feature>
<feature type="compositionally biased region" description="Polar residues" evidence="1">
    <location>
        <begin position="274"/>
        <end position="289"/>
    </location>
</feature>
<dbReference type="Proteomes" id="UP000019484">
    <property type="component" value="Unassembled WGS sequence"/>
</dbReference>
<dbReference type="RefSeq" id="XP_007719839.1">
    <property type="nucleotide sequence ID" value="XM_007721649.1"/>
</dbReference>
<feature type="region of interest" description="Disordered" evidence="1">
    <location>
        <begin position="190"/>
        <end position="214"/>
    </location>
</feature>
<dbReference type="OrthoDB" id="4161770at2759"/>
<evidence type="ECO:0000256" key="2">
    <source>
        <dbReference type="SAM" id="SignalP"/>
    </source>
</evidence>